<protein>
    <submittedName>
        <fullName evidence="1">DUF1934 domain-containing protein</fullName>
    </submittedName>
</protein>
<organism evidence="1 2">
    <name type="scientific">Selenomonas ruminis</name>
    <dbReference type="NCBI Taxonomy" id="2593411"/>
    <lineage>
        <taxon>Bacteria</taxon>
        <taxon>Bacillati</taxon>
        <taxon>Bacillota</taxon>
        <taxon>Negativicutes</taxon>
        <taxon>Selenomonadales</taxon>
        <taxon>Selenomonadaceae</taxon>
        <taxon>Selenomonas</taxon>
    </lineage>
</organism>
<dbReference type="InterPro" id="IPR015231">
    <property type="entry name" value="DUF1934"/>
</dbReference>
<evidence type="ECO:0000313" key="2">
    <source>
        <dbReference type="Proteomes" id="UP000323646"/>
    </source>
</evidence>
<evidence type="ECO:0000313" key="1">
    <source>
        <dbReference type="EMBL" id="TYZ23450.1"/>
    </source>
</evidence>
<reference evidence="1 2" key="1">
    <citation type="submission" date="2019-08" db="EMBL/GenBank/DDBJ databases">
        <title>Selenomonas sp. mPRGC5 and Selenomonas sp. mPRGC8 isolated from ruminal fluid of dairy goat (Capra hircus).</title>
        <authorList>
            <person name="Poothong S."/>
            <person name="Nuengjamnong C."/>
            <person name="Tanasupawat S."/>
        </authorList>
    </citation>
    <scope>NUCLEOTIDE SEQUENCE [LARGE SCALE GENOMIC DNA]</scope>
    <source>
        <strain evidence="2">mPRGC5</strain>
    </source>
</reference>
<dbReference type="Gene3D" id="2.40.128.20">
    <property type="match status" value="1"/>
</dbReference>
<dbReference type="Pfam" id="PF09148">
    <property type="entry name" value="DUF1934"/>
    <property type="match status" value="1"/>
</dbReference>
<dbReference type="SUPFAM" id="SSF50814">
    <property type="entry name" value="Lipocalins"/>
    <property type="match status" value="1"/>
</dbReference>
<dbReference type="EMBL" id="VTOY01000003">
    <property type="protein sequence ID" value="TYZ23450.1"/>
    <property type="molecule type" value="Genomic_DNA"/>
</dbReference>
<dbReference type="AlphaFoldDB" id="A0A5D6W6J1"/>
<sequence length="147" mass="16625">MSAMNPVIVRVRGSQRDDSGEENTIESMAVGRHSVKNGKHYVLYEDALLDEKVKTSTVLKFSSEEVVILRKGGVHQEMRFREGAETSSTYRTPYGDLRLSIRTSRLRVSLGLLDNRIEAEYDIAIDGQYQSSNTLQVQISNDKKQND</sequence>
<dbReference type="OrthoDB" id="1680906at2"/>
<keyword evidence="2" id="KW-1185">Reference proteome</keyword>
<proteinExistence type="predicted"/>
<accession>A0A5D6W6J1</accession>
<dbReference type="InterPro" id="IPR012674">
    <property type="entry name" value="Calycin"/>
</dbReference>
<dbReference type="Proteomes" id="UP000323646">
    <property type="component" value="Unassembled WGS sequence"/>
</dbReference>
<gene>
    <name evidence="1" type="ORF">FZ040_06115</name>
</gene>
<name>A0A5D6W6J1_9FIRM</name>
<comment type="caution">
    <text evidence="1">The sequence shown here is derived from an EMBL/GenBank/DDBJ whole genome shotgun (WGS) entry which is preliminary data.</text>
</comment>